<dbReference type="PROSITE" id="PS50283">
    <property type="entry name" value="NA_SOLUT_SYMP_3"/>
    <property type="match status" value="1"/>
</dbReference>
<evidence type="ECO:0000313" key="9">
    <source>
        <dbReference type="EMBL" id="BDG02610.1"/>
    </source>
</evidence>
<keyword evidence="5 8" id="KW-1133">Transmembrane helix</keyword>
<feature type="transmembrane region" description="Helical" evidence="8">
    <location>
        <begin position="116"/>
        <end position="134"/>
    </location>
</feature>
<keyword evidence="4 8" id="KW-0812">Transmembrane</keyword>
<dbReference type="NCBIfam" id="TIGR03648">
    <property type="entry name" value="Na_symport_lg"/>
    <property type="match status" value="1"/>
</dbReference>
<dbReference type="Gene3D" id="1.20.1730.10">
    <property type="entry name" value="Sodium/glucose cotransporter"/>
    <property type="match status" value="1"/>
</dbReference>
<name>A0ABM7WT15_9BACT</name>
<accession>A0ABM7WT15</accession>
<proteinExistence type="inferred from homology"/>
<dbReference type="InterPro" id="IPR001734">
    <property type="entry name" value="Na/solute_symporter"/>
</dbReference>
<evidence type="ECO:0000256" key="1">
    <source>
        <dbReference type="ARBA" id="ARBA00004141"/>
    </source>
</evidence>
<evidence type="ECO:0000256" key="4">
    <source>
        <dbReference type="ARBA" id="ARBA00022692"/>
    </source>
</evidence>
<feature type="transmembrane region" description="Helical" evidence="8">
    <location>
        <begin position="454"/>
        <end position="479"/>
    </location>
</feature>
<feature type="transmembrane region" description="Helical" evidence="8">
    <location>
        <begin position="381"/>
        <end position="410"/>
    </location>
</feature>
<gene>
    <name evidence="9" type="ORF">AMOR_16060</name>
</gene>
<dbReference type="RefSeq" id="WP_248360300.1">
    <property type="nucleotide sequence ID" value="NZ_AP025591.1"/>
</dbReference>
<feature type="transmembrane region" description="Helical" evidence="8">
    <location>
        <begin position="431"/>
        <end position="448"/>
    </location>
</feature>
<dbReference type="PANTHER" id="PTHR48086">
    <property type="entry name" value="SODIUM/PROLINE SYMPORTER-RELATED"/>
    <property type="match status" value="1"/>
</dbReference>
<evidence type="ECO:0000313" key="10">
    <source>
        <dbReference type="Proteomes" id="UP001162891"/>
    </source>
</evidence>
<feature type="transmembrane region" description="Helical" evidence="8">
    <location>
        <begin position="73"/>
        <end position="95"/>
    </location>
</feature>
<dbReference type="InterPro" id="IPR019899">
    <property type="entry name" value="Na/solute_symporter_VC_2705"/>
</dbReference>
<dbReference type="InterPro" id="IPR050277">
    <property type="entry name" value="Sodium:Solute_Symporter"/>
</dbReference>
<feature type="transmembrane region" description="Helical" evidence="8">
    <location>
        <begin position="526"/>
        <end position="544"/>
    </location>
</feature>
<evidence type="ECO:0000256" key="3">
    <source>
        <dbReference type="ARBA" id="ARBA00022448"/>
    </source>
</evidence>
<organism evidence="9 10">
    <name type="scientific">Anaeromyxobacter oryzae</name>
    <dbReference type="NCBI Taxonomy" id="2918170"/>
    <lineage>
        <taxon>Bacteria</taxon>
        <taxon>Pseudomonadati</taxon>
        <taxon>Myxococcota</taxon>
        <taxon>Myxococcia</taxon>
        <taxon>Myxococcales</taxon>
        <taxon>Cystobacterineae</taxon>
        <taxon>Anaeromyxobacteraceae</taxon>
        <taxon>Anaeromyxobacter</taxon>
    </lineage>
</organism>
<evidence type="ECO:0000256" key="2">
    <source>
        <dbReference type="ARBA" id="ARBA00006434"/>
    </source>
</evidence>
<reference evidence="10" key="1">
    <citation type="journal article" date="2022" name="Int. J. Syst. Evol. Microbiol.">
        <title>Anaeromyxobacter oryzae sp. nov., Anaeromyxobacter diazotrophicus sp. nov. and Anaeromyxobacter paludicola sp. nov., isolated from paddy soils.</title>
        <authorList>
            <person name="Itoh H."/>
            <person name="Xu Z."/>
            <person name="Mise K."/>
            <person name="Masuda Y."/>
            <person name="Ushijima N."/>
            <person name="Hayakawa C."/>
            <person name="Shiratori Y."/>
            <person name="Senoo K."/>
        </authorList>
    </citation>
    <scope>NUCLEOTIDE SEQUENCE [LARGE SCALE GENOMIC DNA]</scope>
    <source>
        <strain evidence="10">Red232</strain>
    </source>
</reference>
<protein>
    <submittedName>
        <fullName evidence="9">Sodium/solute symporter</fullName>
    </submittedName>
</protein>
<dbReference type="CDD" id="cd11480">
    <property type="entry name" value="SLC5sbd_u4"/>
    <property type="match status" value="1"/>
</dbReference>
<dbReference type="PANTHER" id="PTHR48086:SF5">
    <property type="entry name" value="NA(+):SOLUTE SYMPORTER (SSF FAMILY)"/>
    <property type="match status" value="1"/>
</dbReference>
<keyword evidence="10" id="KW-1185">Reference proteome</keyword>
<feature type="transmembrane region" description="Helical" evidence="8">
    <location>
        <begin position="6"/>
        <end position="25"/>
    </location>
</feature>
<feature type="transmembrane region" description="Helical" evidence="8">
    <location>
        <begin position="46"/>
        <end position="67"/>
    </location>
</feature>
<dbReference type="InterPro" id="IPR038377">
    <property type="entry name" value="Na/Glc_symporter_sf"/>
</dbReference>
<dbReference type="Proteomes" id="UP001162891">
    <property type="component" value="Chromosome"/>
</dbReference>
<feature type="transmembrane region" description="Helical" evidence="8">
    <location>
        <begin position="146"/>
        <end position="167"/>
    </location>
</feature>
<evidence type="ECO:0000256" key="7">
    <source>
        <dbReference type="RuleBase" id="RU362091"/>
    </source>
</evidence>
<feature type="transmembrane region" description="Helical" evidence="8">
    <location>
        <begin position="179"/>
        <end position="200"/>
    </location>
</feature>
<evidence type="ECO:0000256" key="8">
    <source>
        <dbReference type="SAM" id="Phobius"/>
    </source>
</evidence>
<dbReference type="EMBL" id="AP025591">
    <property type="protein sequence ID" value="BDG02610.1"/>
    <property type="molecule type" value="Genomic_DNA"/>
</dbReference>
<feature type="transmembrane region" description="Helical" evidence="8">
    <location>
        <begin position="256"/>
        <end position="278"/>
    </location>
</feature>
<evidence type="ECO:0000256" key="6">
    <source>
        <dbReference type="ARBA" id="ARBA00023136"/>
    </source>
</evidence>
<keyword evidence="6 8" id="KW-0472">Membrane</keyword>
<dbReference type="Pfam" id="PF00474">
    <property type="entry name" value="SSF"/>
    <property type="match status" value="2"/>
</dbReference>
<evidence type="ECO:0000256" key="5">
    <source>
        <dbReference type="ARBA" id="ARBA00022989"/>
    </source>
</evidence>
<feature type="transmembrane region" description="Helical" evidence="8">
    <location>
        <begin position="486"/>
        <end position="506"/>
    </location>
</feature>
<keyword evidence="3" id="KW-0813">Transport</keyword>
<comment type="subcellular location">
    <subcellularLocation>
        <location evidence="1">Membrane</location>
        <topology evidence="1">Multi-pass membrane protein</topology>
    </subcellularLocation>
</comment>
<comment type="similarity">
    <text evidence="2 7">Belongs to the sodium:solute symporter (SSF) (TC 2.A.21) family.</text>
</comment>
<sequence length="583" mass="61553">MGAQAWTWTIVGASVVLYVAVAIWARARTTSAYYVAEKQVSPVLNGMATAADWISAASFISMAGLIASSGRDGSVYLMGWTGGYVLLAVLVAPYLRKYGKYTVPQFVGERYYSKGARAVAVGCAVFVSFTYVAGQLRGVGLVFSRFMGVSVERGVLVGVVIVLLYAVLGGMKGVTYTQVAQYVVLVTAYLVPAIFLSILLTGDPVPQLGFGGRLSAEGAAVLGVEPGRHLLEVLDGIGRELGFGRYTGGARGHVDLLASTLALMVGTAGLPHIIIRFFTVPKIRDARASAAWALLFIAVLYTTAPALAAFARTTFLQSLEGKPYASAPAWLKSWERTGLASFVDRNGDGIMQLSADPARNEVTVDPDILVLATPEIARLPAWVTGLVAAGALAAALSTATGLLLVISASISHDLVKGLWIPRLSERAELSWARGAAAVSVAIAGWLAIHPPGYVADVVALAFGLAASSFFPVLVAGIFWRRATKEGAIWGMITGTAFTTLYVHWFKFVRPDLDAPAHWLLGISPEGIGTVGMLVNFAVLVTVSLRTPAPPQGVQDLVTALRYPREADRAPARASAGLSGRRRG</sequence>
<feature type="transmembrane region" description="Helical" evidence="8">
    <location>
        <begin position="290"/>
        <end position="311"/>
    </location>
</feature>